<feature type="domain" description="J" evidence="1">
    <location>
        <begin position="142"/>
        <end position="207"/>
    </location>
</feature>
<evidence type="ECO:0000259" key="1">
    <source>
        <dbReference type="PROSITE" id="PS50076"/>
    </source>
</evidence>
<gene>
    <name evidence="2" type="ORF">BdWA1_003150</name>
</gene>
<evidence type="ECO:0000313" key="2">
    <source>
        <dbReference type="EMBL" id="KAK2195474.1"/>
    </source>
</evidence>
<dbReference type="SUPFAM" id="SSF52833">
    <property type="entry name" value="Thioredoxin-like"/>
    <property type="match status" value="1"/>
</dbReference>
<dbReference type="SUPFAM" id="SSF46565">
    <property type="entry name" value="Chaperone J-domain"/>
    <property type="match status" value="1"/>
</dbReference>
<reference evidence="2" key="1">
    <citation type="journal article" date="2023" name="Nat. Microbiol.">
        <title>Babesia duncani multi-omics identifies virulence factors and drug targets.</title>
        <authorList>
            <person name="Singh P."/>
            <person name="Lonardi S."/>
            <person name="Liang Q."/>
            <person name="Vydyam P."/>
            <person name="Khabirova E."/>
            <person name="Fang T."/>
            <person name="Gihaz S."/>
            <person name="Thekkiniath J."/>
            <person name="Munshi M."/>
            <person name="Abel S."/>
            <person name="Ciampossin L."/>
            <person name="Batugedara G."/>
            <person name="Gupta M."/>
            <person name="Lu X.M."/>
            <person name="Lenz T."/>
            <person name="Chakravarty S."/>
            <person name="Cornillot E."/>
            <person name="Hu Y."/>
            <person name="Ma W."/>
            <person name="Gonzalez L.M."/>
            <person name="Sanchez S."/>
            <person name="Estrada K."/>
            <person name="Sanchez-Flores A."/>
            <person name="Montero E."/>
            <person name="Harb O.S."/>
            <person name="Le Roch K.G."/>
            <person name="Mamoun C.B."/>
        </authorList>
    </citation>
    <scope>NUCLEOTIDE SEQUENCE</scope>
    <source>
        <strain evidence="2">WA1</strain>
    </source>
</reference>
<dbReference type="Gene3D" id="1.10.287.110">
    <property type="entry name" value="DnaJ domain"/>
    <property type="match status" value="1"/>
</dbReference>
<proteinExistence type="predicted"/>
<dbReference type="GeneID" id="94337447"/>
<dbReference type="KEGG" id="bdw:94337447"/>
<comment type="caution">
    <text evidence="2">The sequence shown here is derived from an EMBL/GenBank/DDBJ whole genome shotgun (WGS) entry which is preliminary data.</text>
</comment>
<sequence length="635" mass="73343">MNCESTALINSTPNNNDAPPVLILLITWKVLTLLKLAIEFTHVIYLNKCVIQQLQLIFHSSRRLPFLIKMEISHKKKQKQHAHPSQPRPKNKSVTHPFNIFKFVKDNTVWVSLLAVLFVACILKYFEDVHSSNSGFVDFGEDIYTLFGIPKNAIEADIKSRYRELSKKWHPDKNKDCPDCSDKFMKLKEAYKILLNPKLRKIYDRTNGLTVNIITSQTTDITAANYNTLVNGSDKVWMIQVFSDDWESCKSFSRHWEEAADTFSKFAEFGRINALLDPKVLRKLPIKVQIFPAVLMLFPDGGFNLFPQSSLTSSKQFYKYFRNVYPHSLNTYESYKSFKEKHDFKTPTLMIYSTAKPSIAAKYASLKYKYQMNIAYVNANTPFVENEHVKKDFSNTGEGALGLIRAWIEAMSDPTKNTALVLFDENGKITSLNVQPQDSLNKIMNNIQLMSQVAHEPMELVLETLDNVCMSTSSSDKFCVIVGSRYPKEKLEYSNILKRLLKYDTYANIDHIYKGQEESESASAIVQFAKTSPKNTTSGMRKLLCPHDECLLVLDYKRQKFCRIHHENKRVEFACEVDKEQKDYAWISDLVEGAFDTLQWHDFPAICKDKGFKSKCLASCKNWFSSYWNRVVMFW</sequence>
<dbReference type="AlphaFoldDB" id="A0AAD9UN26"/>
<dbReference type="PANTHER" id="PTHR44303">
    <property type="entry name" value="DNAJ HOMOLOG SUBFAMILY C MEMBER 16"/>
    <property type="match status" value="1"/>
</dbReference>
<dbReference type="Proteomes" id="UP001214638">
    <property type="component" value="Unassembled WGS sequence"/>
</dbReference>
<dbReference type="InterPro" id="IPR052448">
    <property type="entry name" value="DnaJ_C16_autophagy_reg"/>
</dbReference>
<evidence type="ECO:0000313" key="3">
    <source>
        <dbReference type="Proteomes" id="UP001214638"/>
    </source>
</evidence>
<dbReference type="InterPro" id="IPR036869">
    <property type="entry name" value="J_dom_sf"/>
</dbReference>
<dbReference type="PRINTS" id="PR00625">
    <property type="entry name" value="JDOMAIN"/>
</dbReference>
<protein>
    <submittedName>
        <fullName evidence="2">Bifunctional Chaperone J-domain superfamily/DnaJ domain/Thioredoxin-like superfamily</fullName>
    </submittedName>
</protein>
<organism evidence="2 3">
    <name type="scientific">Babesia duncani</name>
    <dbReference type="NCBI Taxonomy" id="323732"/>
    <lineage>
        <taxon>Eukaryota</taxon>
        <taxon>Sar</taxon>
        <taxon>Alveolata</taxon>
        <taxon>Apicomplexa</taxon>
        <taxon>Aconoidasida</taxon>
        <taxon>Piroplasmida</taxon>
        <taxon>Babesiidae</taxon>
        <taxon>Babesia</taxon>
    </lineage>
</organism>
<dbReference type="RefSeq" id="XP_067802317.1">
    <property type="nucleotide sequence ID" value="XM_067948166.1"/>
</dbReference>
<dbReference type="SMART" id="SM00271">
    <property type="entry name" value="DnaJ"/>
    <property type="match status" value="1"/>
</dbReference>
<dbReference type="InterPro" id="IPR001623">
    <property type="entry name" value="DnaJ_domain"/>
</dbReference>
<name>A0AAD9UN26_9APIC</name>
<accession>A0AAD9UN26</accession>
<dbReference type="CDD" id="cd06257">
    <property type="entry name" value="DnaJ"/>
    <property type="match status" value="1"/>
</dbReference>
<dbReference type="Pfam" id="PF00226">
    <property type="entry name" value="DnaJ"/>
    <property type="match status" value="1"/>
</dbReference>
<dbReference type="EMBL" id="JALLKP010000004">
    <property type="protein sequence ID" value="KAK2195474.1"/>
    <property type="molecule type" value="Genomic_DNA"/>
</dbReference>
<dbReference type="PROSITE" id="PS50076">
    <property type="entry name" value="DNAJ_2"/>
    <property type="match status" value="1"/>
</dbReference>
<dbReference type="InterPro" id="IPR036249">
    <property type="entry name" value="Thioredoxin-like_sf"/>
</dbReference>
<keyword evidence="3" id="KW-1185">Reference proteome</keyword>
<dbReference type="PANTHER" id="PTHR44303:SF2">
    <property type="entry name" value="DNAJ HOMOLOG SUBFAMILY C MEMBER 16"/>
    <property type="match status" value="1"/>
</dbReference>
<dbReference type="Gene3D" id="3.40.30.10">
    <property type="entry name" value="Glutaredoxin"/>
    <property type="match status" value="1"/>
</dbReference>